<feature type="transmembrane region" description="Helical" evidence="1">
    <location>
        <begin position="70"/>
        <end position="89"/>
    </location>
</feature>
<proteinExistence type="predicted"/>
<keyword evidence="1" id="KW-0812">Transmembrane</keyword>
<dbReference type="RefSeq" id="WP_125688588.1">
    <property type="nucleotide sequence ID" value="NZ_JBHSSI010000075.1"/>
</dbReference>
<dbReference type="EMBL" id="JBHSSI010000075">
    <property type="protein sequence ID" value="MFC6261667.1"/>
    <property type="molecule type" value="Genomic_DNA"/>
</dbReference>
<protein>
    <submittedName>
        <fullName evidence="2">SemiSWEET family transporter</fullName>
    </submittedName>
</protein>
<dbReference type="Proteomes" id="UP001596283">
    <property type="component" value="Unassembled WGS sequence"/>
</dbReference>
<organism evidence="2 3">
    <name type="scientific">Levilactobacillus fujinensis</name>
    <dbReference type="NCBI Taxonomy" id="2486024"/>
    <lineage>
        <taxon>Bacteria</taxon>
        <taxon>Bacillati</taxon>
        <taxon>Bacillota</taxon>
        <taxon>Bacilli</taxon>
        <taxon>Lactobacillales</taxon>
        <taxon>Lactobacillaceae</taxon>
        <taxon>Levilactobacillus</taxon>
    </lineage>
</organism>
<feature type="transmembrane region" description="Helical" evidence="1">
    <location>
        <begin position="12"/>
        <end position="33"/>
    </location>
</feature>
<reference evidence="3" key="1">
    <citation type="journal article" date="2019" name="Int. J. Syst. Evol. Microbiol.">
        <title>The Global Catalogue of Microorganisms (GCM) 10K type strain sequencing project: providing services to taxonomists for standard genome sequencing and annotation.</title>
        <authorList>
            <consortium name="The Broad Institute Genomics Platform"/>
            <consortium name="The Broad Institute Genome Sequencing Center for Infectious Disease"/>
            <person name="Wu L."/>
            <person name="Ma J."/>
        </authorList>
    </citation>
    <scope>NUCLEOTIDE SEQUENCE [LARGE SCALE GENOMIC DNA]</scope>
    <source>
        <strain evidence="3">CCM 8908</strain>
    </source>
</reference>
<dbReference type="InterPro" id="IPR004316">
    <property type="entry name" value="SWEET_rpt"/>
</dbReference>
<accession>A0ABW1TK65</accession>
<name>A0ABW1TK65_9LACO</name>
<evidence type="ECO:0000256" key="1">
    <source>
        <dbReference type="SAM" id="Phobius"/>
    </source>
</evidence>
<dbReference type="Pfam" id="PF03083">
    <property type="entry name" value="MtN3_slv"/>
    <property type="match status" value="1"/>
</dbReference>
<sequence length="90" mass="9842">MKNEVATSRVILTIGKLASVLSIMMYVSYIPQIMDNLAGTKGNPLQPLVTAINCVLWVSYGVLKPKRDWPIVIANFPGIFLGFGTFLTAL</sequence>
<evidence type="ECO:0000313" key="2">
    <source>
        <dbReference type="EMBL" id="MFC6261667.1"/>
    </source>
</evidence>
<comment type="caution">
    <text evidence="2">The sequence shown here is derived from an EMBL/GenBank/DDBJ whole genome shotgun (WGS) entry which is preliminary data.</text>
</comment>
<keyword evidence="1" id="KW-0472">Membrane</keyword>
<feature type="transmembrane region" description="Helical" evidence="1">
    <location>
        <begin position="45"/>
        <end position="63"/>
    </location>
</feature>
<evidence type="ECO:0000313" key="3">
    <source>
        <dbReference type="Proteomes" id="UP001596283"/>
    </source>
</evidence>
<dbReference type="Gene3D" id="1.20.1280.290">
    <property type="match status" value="1"/>
</dbReference>
<keyword evidence="1" id="KW-1133">Transmembrane helix</keyword>
<keyword evidence="3" id="KW-1185">Reference proteome</keyword>
<gene>
    <name evidence="2" type="ORF">ACFP1C_12055</name>
</gene>